<dbReference type="GO" id="GO:0004519">
    <property type="term" value="F:endonuclease activity"/>
    <property type="evidence" value="ECO:0007669"/>
    <property type="project" value="InterPro"/>
</dbReference>
<dbReference type="GeneID" id="35198760"/>
<dbReference type="RefSeq" id="YP_009444495.1">
    <property type="nucleotide sequence ID" value="NC_036378.1"/>
</dbReference>
<name>A0A2D0W3T4_9SACH</name>
<dbReference type="AlphaFoldDB" id="A0A2D0W3T4"/>
<evidence type="ECO:0000259" key="1">
    <source>
        <dbReference type="Pfam" id="PF00961"/>
    </source>
</evidence>
<reference evidence="2" key="1">
    <citation type="journal article" date="2017" name="Genome Biol. Evol.">
        <title>Genetic Drift and Indel Mutation in the Evolution of Yeast Mitochondrial Genome Size.</title>
        <authorList>
            <person name="Xiao S."/>
            <person name="Nguyen D.T."/>
            <person name="Wu B."/>
            <person name="Hao W."/>
        </authorList>
    </citation>
    <scope>NUCLEOTIDE SEQUENCE</scope>
    <source>
        <strain evidence="2">Y-1556</strain>
    </source>
</reference>
<proteinExistence type="predicted"/>
<dbReference type="GO" id="GO:0005739">
    <property type="term" value="C:mitochondrion"/>
    <property type="evidence" value="ECO:0007669"/>
    <property type="project" value="UniProtKB-ARBA"/>
</dbReference>
<gene>
    <name evidence="2" type="primary">orf444</name>
</gene>
<evidence type="ECO:0000313" key="2">
    <source>
        <dbReference type="EMBL" id="APD15118.1"/>
    </source>
</evidence>
<feature type="domain" description="Homing endonuclease LAGLIDADG" evidence="1">
    <location>
        <begin position="182"/>
        <end position="293"/>
    </location>
</feature>
<geneLocation type="mitochondrion" evidence="2"/>
<dbReference type="InterPro" id="IPR004860">
    <property type="entry name" value="LAGLIDADG_dom"/>
</dbReference>
<dbReference type="PANTHER" id="PTHR36181:SF2">
    <property type="entry name" value="INTRON-ENCODED ENDONUCLEASE AI3-RELATED"/>
    <property type="match status" value="1"/>
</dbReference>
<dbReference type="InterPro" id="IPR051289">
    <property type="entry name" value="LAGLIDADG_Endonuclease"/>
</dbReference>
<dbReference type="Pfam" id="PF00961">
    <property type="entry name" value="LAGLIDADG_1"/>
    <property type="match status" value="2"/>
</dbReference>
<feature type="domain" description="Homing endonuclease LAGLIDADG" evidence="1">
    <location>
        <begin position="25"/>
        <end position="124"/>
    </location>
</feature>
<dbReference type="Gene3D" id="3.10.28.10">
    <property type="entry name" value="Homing endonucleases"/>
    <property type="match status" value="2"/>
</dbReference>
<dbReference type="EMBL" id="KU920680">
    <property type="protein sequence ID" value="APD15118.1"/>
    <property type="molecule type" value="Genomic_DNA"/>
</dbReference>
<dbReference type="SUPFAM" id="SSF55608">
    <property type="entry name" value="Homing endonucleases"/>
    <property type="match status" value="2"/>
</dbReference>
<sequence>MMKMTQMNMKAMNSTTSMEFKQWFVGFSDAEGMFMLSPYYSKDKLKIKSWSFMYSVTLHIDDIQTLKTIKENLNLTKEVTLDINENLCRLRIQSKEELMLLMRIFDEFPLNTTKYLNYLDFKRAFNLYYRTKIRTYELDKELLNIKNMMNNKRTDFDINNYVKYGADATTWDNHIKINRYWLLGMVEGDGSFNYSREEAVPTFMIMLTETEKCLLYSIKDFLKNNLGFDKYSLMMIENSPVIGVRYQKGRMNSKPTWHLKIKNRRVLYTYLIPFFDNMTFFSKKNESYQIWRMLCLAVYSGIYTDPKIKHWLTLLSYNMNSFSLSTYNDKMYKNDSRAERVMISEEIKQNIINEANNNPKVKYLKDGRVMNLDTNKIIHSYGSSMYMVKNGEEIKVFYSLLDCAKYLNIMSTTLSRNLILSDSSWQWVKKAKVFVRRMPTFQKD</sequence>
<dbReference type="PANTHER" id="PTHR36181">
    <property type="entry name" value="INTRON-ENCODED ENDONUCLEASE AI3-RELATED"/>
    <property type="match status" value="1"/>
</dbReference>
<keyword evidence="2" id="KW-0496">Mitochondrion</keyword>
<dbReference type="InterPro" id="IPR027434">
    <property type="entry name" value="Homing_endonucl"/>
</dbReference>
<organism evidence="2">
    <name type="scientific">Monosporozyma unispora</name>
    <dbReference type="NCBI Taxonomy" id="27294"/>
    <lineage>
        <taxon>Eukaryota</taxon>
        <taxon>Fungi</taxon>
        <taxon>Dikarya</taxon>
        <taxon>Ascomycota</taxon>
        <taxon>Saccharomycotina</taxon>
        <taxon>Saccharomycetes</taxon>
        <taxon>Saccharomycetales</taxon>
        <taxon>Saccharomycetaceae</taxon>
        <taxon>Monosporozyma</taxon>
    </lineage>
</organism>
<protein>
    <recommendedName>
        <fullName evidence="1">Homing endonuclease LAGLIDADG domain-containing protein</fullName>
    </recommendedName>
</protein>
<accession>A0A2D0W3T4</accession>